<keyword evidence="4 9" id="KW-0812">Transmembrane</keyword>
<gene>
    <name evidence="10" type="ORF">SBAD_LOCUS8725</name>
</gene>
<feature type="transmembrane region" description="Helical" evidence="9">
    <location>
        <begin position="58"/>
        <end position="79"/>
    </location>
</feature>
<evidence type="ECO:0000313" key="11">
    <source>
        <dbReference type="Proteomes" id="UP000270296"/>
    </source>
</evidence>
<evidence type="ECO:0000313" key="12">
    <source>
        <dbReference type="WBParaSite" id="SBAD_0000903801-mRNA-1"/>
    </source>
</evidence>
<dbReference type="PANTHER" id="PTHR13603:SF1">
    <property type="entry name" value="TRANSMEMBRANE PROTEIN 186"/>
    <property type="match status" value="1"/>
</dbReference>
<comment type="subcellular location">
    <subcellularLocation>
        <location evidence="1">Mitochondrion inner membrane</location>
        <topology evidence="1">Multi-pass membrane protein</topology>
    </subcellularLocation>
</comment>
<keyword evidence="6 9" id="KW-1133">Transmembrane helix</keyword>
<evidence type="ECO:0000256" key="5">
    <source>
        <dbReference type="ARBA" id="ARBA00022792"/>
    </source>
</evidence>
<dbReference type="Proteomes" id="UP000270296">
    <property type="component" value="Unassembled WGS sequence"/>
</dbReference>
<comment type="similarity">
    <text evidence="2">Belongs to the TMEM186 family.</text>
</comment>
<name>A0A183IYM7_9BILA</name>
<dbReference type="PANTHER" id="PTHR13603">
    <property type="entry name" value="TRANSMEMBRANE PROTEIN 186"/>
    <property type="match status" value="1"/>
</dbReference>
<proteinExistence type="inferred from homology"/>
<keyword evidence="5" id="KW-0999">Mitochondrion inner membrane</keyword>
<dbReference type="GO" id="GO:0005743">
    <property type="term" value="C:mitochondrial inner membrane"/>
    <property type="evidence" value="ECO:0007669"/>
    <property type="project" value="UniProtKB-SubCell"/>
</dbReference>
<evidence type="ECO:0000256" key="7">
    <source>
        <dbReference type="ARBA" id="ARBA00023128"/>
    </source>
</evidence>
<sequence length="141" mass="15845">MNGIKAEASAEWIPIYRFKLITVIAAISKIKILQTALTVVLVPVAWKQYMDAAQSPTLVLIISFAAVVALVMLYVVTALTRRTIGVISKHWLQSVVRIGYLDFWGFRRNIIVPIEDLVPLTDISYDKRGAYLKLERLLGNS</sequence>
<evidence type="ECO:0000256" key="4">
    <source>
        <dbReference type="ARBA" id="ARBA00022692"/>
    </source>
</evidence>
<evidence type="ECO:0000256" key="9">
    <source>
        <dbReference type="SAM" id="Phobius"/>
    </source>
</evidence>
<evidence type="ECO:0000256" key="2">
    <source>
        <dbReference type="ARBA" id="ARBA00007020"/>
    </source>
</evidence>
<dbReference type="AlphaFoldDB" id="A0A183IYM7"/>
<protein>
    <recommendedName>
        <fullName evidence="3">Transmembrane protein 186</fullName>
    </recommendedName>
</protein>
<evidence type="ECO:0000313" key="10">
    <source>
        <dbReference type="EMBL" id="VDP18882.1"/>
    </source>
</evidence>
<evidence type="ECO:0000256" key="6">
    <source>
        <dbReference type="ARBA" id="ARBA00022989"/>
    </source>
</evidence>
<dbReference type="OrthoDB" id="6147888at2759"/>
<evidence type="ECO:0000256" key="8">
    <source>
        <dbReference type="ARBA" id="ARBA00023136"/>
    </source>
</evidence>
<evidence type="ECO:0000256" key="1">
    <source>
        <dbReference type="ARBA" id="ARBA00004448"/>
    </source>
</evidence>
<keyword evidence="11" id="KW-1185">Reference proteome</keyword>
<evidence type="ECO:0000256" key="3">
    <source>
        <dbReference type="ARBA" id="ARBA00014604"/>
    </source>
</evidence>
<feature type="transmembrane region" description="Helical" evidence="9">
    <location>
        <begin position="20"/>
        <end position="46"/>
    </location>
</feature>
<dbReference type="WBParaSite" id="SBAD_0000903801-mRNA-1">
    <property type="protein sequence ID" value="SBAD_0000903801-mRNA-1"/>
    <property type="gene ID" value="SBAD_0000903801"/>
</dbReference>
<dbReference type="InterPro" id="IPR026571">
    <property type="entry name" value="Tmem186"/>
</dbReference>
<accession>A0A183IYM7</accession>
<dbReference type="EMBL" id="UZAM01011899">
    <property type="protein sequence ID" value="VDP18882.1"/>
    <property type="molecule type" value="Genomic_DNA"/>
</dbReference>
<keyword evidence="7" id="KW-0496">Mitochondrion</keyword>
<keyword evidence="8 9" id="KW-0472">Membrane</keyword>
<reference evidence="12" key="1">
    <citation type="submission" date="2016-06" db="UniProtKB">
        <authorList>
            <consortium name="WormBaseParasite"/>
        </authorList>
    </citation>
    <scope>IDENTIFICATION</scope>
</reference>
<organism evidence="12">
    <name type="scientific">Soboliphyme baturini</name>
    <dbReference type="NCBI Taxonomy" id="241478"/>
    <lineage>
        <taxon>Eukaryota</taxon>
        <taxon>Metazoa</taxon>
        <taxon>Ecdysozoa</taxon>
        <taxon>Nematoda</taxon>
        <taxon>Enoplea</taxon>
        <taxon>Dorylaimia</taxon>
        <taxon>Dioctophymatida</taxon>
        <taxon>Dioctophymatoidea</taxon>
        <taxon>Soboliphymatidae</taxon>
        <taxon>Soboliphyme</taxon>
    </lineage>
</organism>
<reference evidence="10 11" key="2">
    <citation type="submission" date="2018-11" db="EMBL/GenBank/DDBJ databases">
        <authorList>
            <consortium name="Pathogen Informatics"/>
        </authorList>
    </citation>
    <scope>NUCLEOTIDE SEQUENCE [LARGE SCALE GENOMIC DNA]</scope>
</reference>